<dbReference type="OMA" id="FAMAEQK"/>
<evidence type="ECO:0000313" key="4">
    <source>
        <dbReference type="Ensembl" id="ENSKMAP00000029610.1"/>
    </source>
</evidence>
<feature type="compositionally biased region" description="Polar residues" evidence="3">
    <location>
        <begin position="738"/>
        <end position="750"/>
    </location>
</feature>
<proteinExistence type="inferred from homology"/>
<evidence type="ECO:0000313" key="5">
    <source>
        <dbReference type="Proteomes" id="UP000264800"/>
    </source>
</evidence>
<feature type="region of interest" description="Disordered" evidence="3">
    <location>
        <begin position="738"/>
        <end position="769"/>
    </location>
</feature>
<dbReference type="SUPFAM" id="SSF101478">
    <property type="entry name" value="ADP-ribosylglycohydrolase"/>
    <property type="match status" value="1"/>
</dbReference>
<dbReference type="InterPro" id="IPR050792">
    <property type="entry name" value="ADP-ribosylglycohydrolase"/>
</dbReference>
<sequence>MEKFKAAMVLGAAGDALGYRKGRWESCTSGKKIQEELASLGGLEALKLDPDNWPLSDAALMLMTTAEALITDYWCLEDLYRELVRLYVEAMVSLQGRAPDPATVDACAHLKPHNFLLAWHTPFNEKGSGFGAAAKAMCVGMRYWQPERLENLVEVGIETGRMTHNHPTGFLGSLTTALFASYAIQGKPVVTWGRELMKVIPRAEEYCRKTIRHMAEYQENWFYFEAKWQFYLEEREIEKEGQNQPSFPDRYDAEETDKTYKRWSSEGRAGRRGHDAPMIAYDALLAAGSDWAELCKRAMFHGGESEATGLIAGCLFGLMHGLNQVPQNLYQDLDKRGRLEELGEALYKAASAEKCIDKPDSLKTRICPDACTVRKLIRDPKCRPVLRGILESLLRYLTEDLAMRTSKTTDSPNLQSETFVTQTKSSSNRENRLPRRCGGVQGPKDQISRRLTTFQLLQSKFLKSSPKPFVSHQREVGTLSFSRGAPRQDKDAERDTRDRTKRAQGLKRRGSVKEMVAKFAVAEQKEQGLKTQKKQPRLIGRGILLSSLVETFENVATVRKKSDFKLSGVRVPPIVKEKVACLEREKQQASDRTVKQNPLKQTKITSGQEPQLDRAVDILTKVNPCTEDEKDLKAEQTDSTEQEIYSSLKQTKNQSYDTNVTDRWSAQISGIQTTSKEAEFTTNTVKFGCQEILSSASVSDWSLPQPIRVLLQEELPPTWHVATIVTCSPVWSAYEDSSPVQSPWEASQGPNLDKKTGKTTDDLELSSRGSAAGESVIKITKTDVKPSIDASRDLNVPMSNQQGLSKCTKTFNGANSSQSAPTSLTKNLHLQCNMTDSGSVQSACVDSSPMHYQWEAFKSPDLDEKMRKTADDPHEDLELSSRGSAAGESFETITATNVKPSIEDSNVPMSNQKWLSKCAVPYNKTSNGVNQIKPSSQSAPLTKNLTDLGCVQTTCVDSSPVHYQWEAFESPNLDEKMRKTTDDPREALELSSRGSPSPQSIPVTKTLQSKCNTTDLGSVLKTLEHFQDVGSNGSRYFSKPGTTKEKSTDRRGSEVSETGKGEGNCVFGTPQSFRLSVNATNNDAFKDRGLSLTQFQREGEIKKQKPKYTTINYGDPSVKQTYKPKIIRFTDTFNF</sequence>
<evidence type="ECO:0000256" key="1">
    <source>
        <dbReference type="ARBA" id="ARBA00010702"/>
    </source>
</evidence>
<accession>A0A3Q3BID8</accession>
<dbReference type="PANTHER" id="PTHR16222">
    <property type="entry name" value="ADP-RIBOSYLGLYCOHYDROLASE"/>
    <property type="match status" value="1"/>
</dbReference>
<evidence type="ECO:0000256" key="3">
    <source>
        <dbReference type="SAM" id="MobiDB-lite"/>
    </source>
</evidence>
<comment type="cofactor">
    <cofactor evidence="2">
        <name>Mg(2+)</name>
        <dbReference type="ChEBI" id="CHEBI:18420"/>
    </cofactor>
    <text evidence="2">Binds 2 magnesium ions per subunit.</text>
</comment>
<dbReference type="Gene3D" id="1.10.4080.10">
    <property type="entry name" value="ADP-ribosylation/Crystallin J1"/>
    <property type="match status" value="1"/>
</dbReference>
<feature type="binding site" evidence="2">
    <location>
        <position position="57"/>
    </location>
    <ligand>
        <name>Mg(2+)</name>
        <dbReference type="ChEBI" id="CHEBI:18420"/>
        <label>1</label>
    </ligand>
</feature>
<dbReference type="Pfam" id="PF03747">
    <property type="entry name" value="ADP_ribosyl_GH"/>
    <property type="match status" value="1"/>
</dbReference>
<feature type="region of interest" description="Disordered" evidence="3">
    <location>
        <begin position="866"/>
        <end position="888"/>
    </location>
</feature>
<comment type="similarity">
    <text evidence="1">Belongs to the ADP-ribosylglycohydrolase family.</text>
</comment>
<dbReference type="InterPro" id="IPR036705">
    <property type="entry name" value="Ribosyl_crysJ1_sf"/>
</dbReference>
<dbReference type="GeneTree" id="ENSGT00530000063627"/>
<dbReference type="Ensembl" id="ENSKMAT00000029978.1">
    <property type="protein sequence ID" value="ENSKMAP00000029610.1"/>
    <property type="gene ID" value="ENSKMAG00000021927.1"/>
</dbReference>
<feature type="region of interest" description="Disordered" evidence="3">
    <location>
        <begin position="406"/>
        <end position="444"/>
    </location>
</feature>
<feature type="region of interest" description="Disordered" evidence="3">
    <location>
        <begin position="1034"/>
        <end position="1062"/>
    </location>
</feature>
<dbReference type="AlphaFoldDB" id="A0A3Q3BID8"/>
<reference evidence="4" key="1">
    <citation type="submission" date="2025-08" db="UniProtKB">
        <authorList>
            <consortium name="Ensembl"/>
        </authorList>
    </citation>
    <scope>IDENTIFICATION</scope>
</reference>
<dbReference type="PANTHER" id="PTHR16222:SF23">
    <property type="entry name" value="INACTIVE ADP-RIBOSYLTRANSFERASE ARH2"/>
    <property type="match status" value="1"/>
</dbReference>
<dbReference type="Proteomes" id="UP000264800">
    <property type="component" value="Unplaced"/>
</dbReference>
<keyword evidence="2" id="KW-0460">Magnesium</keyword>
<reference evidence="4" key="2">
    <citation type="submission" date="2025-09" db="UniProtKB">
        <authorList>
            <consortium name="Ensembl"/>
        </authorList>
    </citation>
    <scope>IDENTIFICATION</scope>
</reference>
<dbReference type="GO" id="GO:0046872">
    <property type="term" value="F:metal ion binding"/>
    <property type="evidence" value="ECO:0007669"/>
    <property type="project" value="UniProtKB-KW"/>
</dbReference>
<feature type="compositionally biased region" description="Basic and acidic residues" evidence="3">
    <location>
        <begin position="1042"/>
        <end position="1060"/>
    </location>
</feature>
<feature type="compositionally biased region" description="Basic and acidic residues" evidence="3">
    <location>
        <begin position="976"/>
        <end position="988"/>
    </location>
</feature>
<keyword evidence="5" id="KW-1185">Reference proteome</keyword>
<name>A0A3Q3BID8_KRYMA</name>
<feature type="binding site" evidence="2">
    <location>
        <position position="56"/>
    </location>
    <ligand>
        <name>Mg(2+)</name>
        <dbReference type="ChEBI" id="CHEBI:18420"/>
        <label>1</label>
    </ligand>
</feature>
<feature type="compositionally biased region" description="Basic and acidic residues" evidence="3">
    <location>
        <begin position="486"/>
        <end position="498"/>
    </location>
</feature>
<organism evidence="4 5">
    <name type="scientific">Kryptolebias marmoratus</name>
    <name type="common">Mangrove killifish</name>
    <name type="synonym">Rivulus marmoratus</name>
    <dbReference type="NCBI Taxonomy" id="37003"/>
    <lineage>
        <taxon>Eukaryota</taxon>
        <taxon>Metazoa</taxon>
        <taxon>Chordata</taxon>
        <taxon>Craniata</taxon>
        <taxon>Vertebrata</taxon>
        <taxon>Euteleostomi</taxon>
        <taxon>Actinopterygii</taxon>
        <taxon>Neopterygii</taxon>
        <taxon>Teleostei</taxon>
        <taxon>Neoteleostei</taxon>
        <taxon>Acanthomorphata</taxon>
        <taxon>Ovalentaria</taxon>
        <taxon>Atherinomorphae</taxon>
        <taxon>Cyprinodontiformes</taxon>
        <taxon>Rivulidae</taxon>
        <taxon>Kryptolebias</taxon>
    </lineage>
</organism>
<dbReference type="FunFam" id="1.10.4080.10:FF:000002">
    <property type="entry name" value="ADP-ribosylarginine hydrolase isoform X1"/>
    <property type="match status" value="1"/>
</dbReference>
<feature type="compositionally biased region" description="Basic residues" evidence="3">
    <location>
        <begin position="499"/>
        <end position="509"/>
    </location>
</feature>
<protein>
    <submittedName>
        <fullName evidence="4">ADP-ribosylhydrolase like 1</fullName>
    </submittedName>
</protein>
<feature type="compositionally biased region" description="Polar residues" evidence="3">
    <location>
        <begin position="406"/>
        <end position="426"/>
    </location>
</feature>
<keyword evidence="2" id="KW-0479">Metal-binding</keyword>
<feature type="region of interest" description="Disordered" evidence="3">
    <location>
        <begin position="467"/>
        <end position="509"/>
    </location>
</feature>
<dbReference type="InterPro" id="IPR005502">
    <property type="entry name" value="Ribosyl_crysJ1"/>
</dbReference>
<evidence type="ECO:0000256" key="2">
    <source>
        <dbReference type="PIRSR" id="PIRSR605502-1"/>
    </source>
</evidence>
<feature type="compositionally biased region" description="Basic and acidic residues" evidence="3">
    <location>
        <begin position="866"/>
        <end position="879"/>
    </location>
</feature>
<dbReference type="STRING" id="37003.ENSKMAP00000029610"/>
<feature type="compositionally biased region" description="Basic and acidic residues" evidence="3">
    <location>
        <begin position="752"/>
        <end position="761"/>
    </location>
</feature>
<feature type="compositionally biased region" description="Polar residues" evidence="3">
    <location>
        <begin position="992"/>
        <end position="1003"/>
    </location>
</feature>
<feature type="region of interest" description="Disordered" evidence="3">
    <location>
        <begin position="976"/>
        <end position="1003"/>
    </location>
</feature>